<dbReference type="Proteomes" id="UP000824540">
    <property type="component" value="Unassembled WGS sequence"/>
</dbReference>
<dbReference type="AlphaFoldDB" id="A0A8T2NM60"/>
<evidence type="ECO:0000313" key="1">
    <source>
        <dbReference type="EMBL" id="KAG9338668.1"/>
    </source>
</evidence>
<accession>A0A8T2NM60</accession>
<name>A0A8T2NM60_9TELE</name>
<reference evidence="1" key="1">
    <citation type="thesis" date="2021" institute="BYU ScholarsArchive" country="Provo, UT, USA">
        <title>Applications of and Algorithms for Genome Assembly and Genomic Analyses with an Emphasis on Marine Teleosts.</title>
        <authorList>
            <person name="Pickett B.D."/>
        </authorList>
    </citation>
    <scope>NUCLEOTIDE SEQUENCE</scope>
    <source>
        <strain evidence="1">HI-2016</strain>
    </source>
</reference>
<dbReference type="EMBL" id="JAFBMS010000063">
    <property type="protein sequence ID" value="KAG9338668.1"/>
    <property type="molecule type" value="Genomic_DNA"/>
</dbReference>
<organism evidence="1 2">
    <name type="scientific">Albula glossodonta</name>
    <name type="common">roundjaw bonefish</name>
    <dbReference type="NCBI Taxonomy" id="121402"/>
    <lineage>
        <taxon>Eukaryota</taxon>
        <taxon>Metazoa</taxon>
        <taxon>Chordata</taxon>
        <taxon>Craniata</taxon>
        <taxon>Vertebrata</taxon>
        <taxon>Euteleostomi</taxon>
        <taxon>Actinopterygii</taxon>
        <taxon>Neopterygii</taxon>
        <taxon>Teleostei</taxon>
        <taxon>Albuliformes</taxon>
        <taxon>Albulidae</taxon>
        <taxon>Albula</taxon>
    </lineage>
</organism>
<comment type="caution">
    <text evidence="1">The sequence shown here is derived from an EMBL/GenBank/DDBJ whole genome shotgun (WGS) entry which is preliminary data.</text>
</comment>
<sequence length="88" mass="9361">MASPSMFHVMISDCGNTGSQRERKAERCEAHFLCGARESAALLTVTVPGQYLASGRQEVTINHCCVKSGGGDATKRVFLCAPLITGTE</sequence>
<gene>
    <name evidence="1" type="ORF">JZ751_025506</name>
</gene>
<evidence type="ECO:0000313" key="2">
    <source>
        <dbReference type="Proteomes" id="UP000824540"/>
    </source>
</evidence>
<proteinExistence type="predicted"/>
<keyword evidence="2" id="KW-1185">Reference proteome</keyword>
<protein>
    <submittedName>
        <fullName evidence="1">Uncharacterized protein</fullName>
    </submittedName>
</protein>